<dbReference type="RefSeq" id="WP_191147440.1">
    <property type="nucleotide sequence ID" value="NZ_CP061274.1"/>
</dbReference>
<dbReference type="Proteomes" id="UP000516660">
    <property type="component" value="Chromosome"/>
</dbReference>
<comment type="function">
    <text evidence="4">Catalyzes the interconversion of L-alanine and D-alanine. May also act on other amino acids.</text>
</comment>
<dbReference type="Pfam" id="PF01168">
    <property type="entry name" value="Ala_racemase_N"/>
    <property type="match status" value="1"/>
</dbReference>
<dbReference type="Gene3D" id="2.40.37.10">
    <property type="entry name" value="Lyase, Ornithine Decarboxylase, Chain A, domain 1"/>
    <property type="match status" value="1"/>
</dbReference>
<dbReference type="AlphaFoldDB" id="A0A7L7Z158"/>
<comment type="cofactor">
    <cofactor evidence="1 4 5">
        <name>pyridoxal 5'-phosphate</name>
        <dbReference type="ChEBI" id="CHEBI:597326"/>
    </cofactor>
</comment>
<dbReference type="GO" id="GO:0009252">
    <property type="term" value="P:peptidoglycan biosynthetic process"/>
    <property type="evidence" value="ECO:0007669"/>
    <property type="project" value="TreeGrafter"/>
</dbReference>
<dbReference type="FunFam" id="3.20.20.10:FF:000002">
    <property type="entry name" value="Alanine racemase"/>
    <property type="match status" value="1"/>
</dbReference>
<organism evidence="8 9">
    <name type="scientific">Clavibacter zhangzhiyongii</name>
    <dbReference type="NCBI Taxonomy" id="2768071"/>
    <lineage>
        <taxon>Bacteria</taxon>
        <taxon>Bacillati</taxon>
        <taxon>Actinomycetota</taxon>
        <taxon>Actinomycetes</taxon>
        <taxon>Micrococcales</taxon>
        <taxon>Microbacteriaceae</taxon>
        <taxon>Clavibacter</taxon>
    </lineage>
</organism>
<dbReference type="GO" id="GO:0008784">
    <property type="term" value="F:alanine racemase activity"/>
    <property type="evidence" value="ECO:0007669"/>
    <property type="project" value="UniProtKB-UniRule"/>
</dbReference>
<keyword evidence="9" id="KW-1185">Reference proteome</keyword>
<feature type="active site" description="Proton acceptor; specific for D-alanine" evidence="4">
    <location>
        <position position="45"/>
    </location>
</feature>
<dbReference type="InterPro" id="IPR000821">
    <property type="entry name" value="Ala_racemase"/>
</dbReference>
<dbReference type="InterPro" id="IPR001608">
    <property type="entry name" value="Ala_racemase_N"/>
</dbReference>
<proteinExistence type="inferred from homology"/>
<feature type="binding site" evidence="4 6">
    <location>
        <position position="143"/>
    </location>
    <ligand>
        <name>substrate</name>
    </ligand>
</feature>
<protein>
    <recommendedName>
        <fullName evidence="4">Alanine racemase</fullName>
        <ecNumber evidence="4">5.1.1.1</ecNumber>
    </recommendedName>
</protein>
<evidence type="ECO:0000256" key="6">
    <source>
        <dbReference type="PIRSR" id="PIRSR600821-52"/>
    </source>
</evidence>
<dbReference type="PRINTS" id="PR00992">
    <property type="entry name" value="ALARACEMASE"/>
</dbReference>
<evidence type="ECO:0000256" key="4">
    <source>
        <dbReference type="HAMAP-Rule" id="MF_01201"/>
    </source>
</evidence>
<dbReference type="InterPro" id="IPR029066">
    <property type="entry name" value="PLP-binding_barrel"/>
</dbReference>
<evidence type="ECO:0000313" key="9">
    <source>
        <dbReference type="Proteomes" id="UP000516660"/>
    </source>
</evidence>
<dbReference type="UniPathway" id="UPA00042">
    <property type="reaction ID" value="UER00497"/>
</dbReference>
<dbReference type="KEGG" id="czh:H9X71_12830"/>
<feature type="binding site" evidence="4 6">
    <location>
        <position position="321"/>
    </location>
    <ligand>
        <name>substrate</name>
    </ligand>
</feature>
<name>A0A7L7Z158_9MICO</name>
<reference evidence="8 9" key="1">
    <citation type="submission" date="2020-08" db="EMBL/GenBank/DDBJ databases">
        <title>Description of Clavibacter zhangzhiyonge sp. nov., a phytopathogenic actinobacterium isolated from barley seeds, causing leaf brown spot and decline.</title>
        <authorList>
            <person name="Tian Q."/>
            <person name="Chuan J."/>
            <person name="Zhao W."/>
            <person name="Li X."/>
        </authorList>
    </citation>
    <scope>NUCLEOTIDE SEQUENCE [LARGE SCALE GENOMIC DNA]</scope>
    <source>
        <strain evidence="8 9">DM1</strain>
    </source>
</reference>
<gene>
    <name evidence="8" type="primary">alr</name>
    <name evidence="8" type="ORF">H9X71_12830</name>
</gene>
<dbReference type="InterPro" id="IPR009006">
    <property type="entry name" value="Ala_racemase/Decarboxylase_C"/>
</dbReference>
<evidence type="ECO:0000259" key="7">
    <source>
        <dbReference type="SMART" id="SM01005"/>
    </source>
</evidence>
<evidence type="ECO:0000256" key="1">
    <source>
        <dbReference type="ARBA" id="ARBA00001933"/>
    </source>
</evidence>
<dbReference type="PROSITE" id="PS00395">
    <property type="entry name" value="ALANINE_RACEMASE"/>
    <property type="match status" value="1"/>
</dbReference>
<feature type="domain" description="Alanine racemase C-terminal" evidence="7">
    <location>
        <begin position="252"/>
        <end position="384"/>
    </location>
</feature>
<dbReference type="PANTHER" id="PTHR30511:SF0">
    <property type="entry name" value="ALANINE RACEMASE, CATABOLIC-RELATED"/>
    <property type="match status" value="1"/>
</dbReference>
<dbReference type="GO" id="GO:0030632">
    <property type="term" value="P:D-alanine biosynthetic process"/>
    <property type="evidence" value="ECO:0007669"/>
    <property type="project" value="UniProtKB-UniRule"/>
</dbReference>
<dbReference type="CDD" id="cd00430">
    <property type="entry name" value="PLPDE_III_AR"/>
    <property type="match status" value="1"/>
</dbReference>
<evidence type="ECO:0000256" key="3">
    <source>
        <dbReference type="ARBA" id="ARBA00023235"/>
    </source>
</evidence>
<dbReference type="GO" id="GO:0030170">
    <property type="term" value="F:pyridoxal phosphate binding"/>
    <property type="evidence" value="ECO:0007669"/>
    <property type="project" value="UniProtKB-UniRule"/>
</dbReference>
<dbReference type="SMART" id="SM01005">
    <property type="entry name" value="Ala_racemase_C"/>
    <property type="match status" value="1"/>
</dbReference>
<evidence type="ECO:0000256" key="2">
    <source>
        <dbReference type="ARBA" id="ARBA00022898"/>
    </source>
</evidence>
<dbReference type="Gene3D" id="3.20.20.10">
    <property type="entry name" value="Alanine racemase"/>
    <property type="match status" value="1"/>
</dbReference>
<dbReference type="Pfam" id="PF00842">
    <property type="entry name" value="Ala_racemase_C"/>
    <property type="match status" value="1"/>
</dbReference>
<dbReference type="SUPFAM" id="SSF51419">
    <property type="entry name" value="PLP-binding barrel"/>
    <property type="match status" value="1"/>
</dbReference>
<comment type="similarity">
    <text evidence="4">Belongs to the alanine racemase family.</text>
</comment>
<feature type="active site" description="Proton acceptor; specific for L-alanine" evidence="4">
    <location>
        <position position="273"/>
    </location>
</feature>
<dbReference type="EMBL" id="CP061274">
    <property type="protein sequence ID" value="QOD43458.1"/>
    <property type="molecule type" value="Genomic_DNA"/>
</dbReference>
<comment type="pathway">
    <text evidence="4">Amino-acid biosynthesis; D-alanine biosynthesis; D-alanine from L-alanine: step 1/1.</text>
</comment>
<evidence type="ECO:0000256" key="5">
    <source>
        <dbReference type="PIRSR" id="PIRSR600821-50"/>
    </source>
</evidence>
<dbReference type="NCBIfam" id="TIGR00492">
    <property type="entry name" value="alr"/>
    <property type="match status" value="1"/>
</dbReference>
<comment type="catalytic activity">
    <reaction evidence="4">
        <text>L-alanine = D-alanine</text>
        <dbReference type="Rhea" id="RHEA:20249"/>
        <dbReference type="ChEBI" id="CHEBI:57416"/>
        <dbReference type="ChEBI" id="CHEBI:57972"/>
        <dbReference type="EC" id="5.1.1.1"/>
    </reaction>
</comment>
<dbReference type="SUPFAM" id="SSF50621">
    <property type="entry name" value="Alanine racemase C-terminal domain-like"/>
    <property type="match status" value="1"/>
</dbReference>
<sequence length="385" mass="39499">MTDEATVQVPAALRREARIDTGAISANVRTLRAATGAPLVMAVVKADGYGHGALASARAALAGGADRLGVVDIREALALRAAGVEAPILTWMHAPGADYATAIAHDIDLGLSSLRQVREAADAARRLGRPAVVHLKVDTGLGRNGVTAAEWPGVVAEVARLVGEGAIRLDGVFSHLANAGADEDQAQVRAFHAAVDVVRAAGLEPGIRHLAATAGALRVPEARLDMVRLGIGIYGISPLDGVTSADLGLVPAMTLVGSVVAVKRVPADTGVSYGYTYRTARATTLALVSLGFADGVPRLASNRAPVAIHGARFRVSGRIAMDQFVVDVGDGVVDGRPVAVGDDAVLFGDPAAGAPSVEEWAEATGTIGYEIVTRVAGRVTRRHSA</sequence>
<dbReference type="PANTHER" id="PTHR30511">
    <property type="entry name" value="ALANINE RACEMASE"/>
    <property type="match status" value="1"/>
</dbReference>
<evidence type="ECO:0000313" key="8">
    <source>
        <dbReference type="EMBL" id="QOD43458.1"/>
    </source>
</evidence>
<keyword evidence="3 4" id="KW-0413">Isomerase</keyword>
<dbReference type="GO" id="GO:0005829">
    <property type="term" value="C:cytosol"/>
    <property type="evidence" value="ECO:0007669"/>
    <property type="project" value="TreeGrafter"/>
</dbReference>
<dbReference type="InterPro" id="IPR011079">
    <property type="entry name" value="Ala_racemase_C"/>
</dbReference>
<keyword evidence="2 4" id="KW-0663">Pyridoxal phosphate</keyword>
<dbReference type="InterPro" id="IPR020622">
    <property type="entry name" value="Ala_racemase_pyridoxalP-BS"/>
</dbReference>
<feature type="modified residue" description="N6-(pyridoxal phosphate)lysine" evidence="4 5">
    <location>
        <position position="45"/>
    </location>
</feature>
<dbReference type="EC" id="5.1.1.1" evidence="4"/>
<accession>A0A7L7Z158</accession>
<dbReference type="HAMAP" id="MF_01201">
    <property type="entry name" value="Ala_racemase"/>
    <property type="match status" value="1"/>
</dbReference>